<dbReference type="Proteomes" id="UP000027920">
    <property type="component" value="Unassembled WGS sequence"/>
</dbReference>
<evidence type="ECO:0000256" key="2">
    <source>
        <dbReference type="ARBA" id="ARBA00022448"/>
    </source>
</evidence>
<protein>
    <recommendedName>
        <fullName evidence="9">Amino acid permease/ SLC12A domain-containing protein</fullName>
    </recommendedName>
</protein>
<dbReference type="PIRSF" id="PIRSF006060">
    <property type="entry name" value="AA_transporter"/>
    <property type="match status" value="1"/>
</dbReference>
<reference evidence="7 8" key="1">
    <citation type="submission" date="2013-03" db="EMBL/GenBank/DDBJ databases">
        <title>The Genome Sequence of Exophiala aquamarina CBS 119918.</title>
        <authorList>
            <consortium name="The Broad Institute Genomics Platform"/>
            <person name="Cuomo C."/>
            <person name="de Hoog S."/>
            <person name="Gorbushina A."/>
            <person name="Walker B."/>
            <person name="Young S.K."/>
            <person name="Zeng Q."/>
            <person name="Gargeya S."/>
            <person name="Fitzgerald M."/>
            <person name="Haas B."/>
            <person name="Abouelleil A."/>
            <person name="Allen A.W."/>
            <person name="Alvarado L."/>
            <person name="Arachchi H.M."/>
            <person name="Berlin A.M."/>
            <person name="Chapman S.B."/>
            <person name="Gainer-Dewar J."/>
            <person name="Goldberg J."/>
            <person name="Griggs A."/>
            <person name="Gujja S."/>
            <person name="Hansen M."/>
            <person name="Howarth C."/>
            <person name="Imamovic A."/>
            <person name="Ireland A."/>
            <person name="Larimer J."/>
            <person name="McCowan C."/>
            <person name="Murphy C."/>
            <person name="Pearson M."/>
            <person name="Poon T.W."/>
            <person name="Priest M."/>
            <person name="Roberts A."/>
            <person name="Saif S."/>
            <person name="Shea T."/>
            <person name="Sisk P."/>
            <person name="Sykes S."/>
            <person name="Wortman J."/>
            <person name="Nusbaum C."/>
            <person name="Birren B."/>
        </authorList>
    </citation>
    <scope>NUCLEOTIDE SEQUENCE [LARGE SCALE GENOMIC DNA]</scope>
    <source>
        <strain evidence="7 8">CBS 119918</strain>
    </source>
</reference>
<proteinExistence type="predicted"/>
<feature type="transmembrane region" description="Helical" evidence="6">
    <location>
        <begin position="305"/>
        <end position="326"/>
    </location>
</feature>
<keyword evidence="3 6" id="KW-0812">Transmembrane</keyword>
<dbReference type="GO" id="GO:0022857">
    <property type="term" value="F:transmembrane transporter activity"/>
    <property type="evidence" value="ECO:0007669"/>
    <property type="project" value="InterPro"/>
</dbReference>
<feature type="transmembrane region" description="Helical" evidence="6">
    <location>
        <begin position="32"/>
        <end position="52"/>
    </location>
</feature>
<dbReference type="VEuPathDB" id="FungiDB:A1O9_01871"/>
<dbReference type="PANTHER" id="PTHR45649:SF7">
    <property type="entry name" value="CHOLINE TRANSPORT PROTEIN"/>
    <property type="match status" value="1"/>
</dbReference>
<sequence length="490" mass="53916">MSNQMKSAHLADTMEVEKPPLKPFTVWSAMSLGYSISNSGLGMVLVVGSAAFGAGPLFIYGTILITAITFCVAITLGELASAYPHSGAQYFYVAELASEQKRRFLSYMTGIISWAAVVCIGASACSALSNTTFALIALTRPDFEYKQWMGFLVFVGANWTATIMVIFERFIPVMSSSFVYISLSLMVAIFITLLASNTEKASVGLVFGTEGYFNVSGWSNGVAFMIGISSVNWGFSCLDAATHLAEEIPEPRRNIPKALLWTVGMGFIVAFPINIAVFFKAPDLENTFSILGVLYAAYSDNATPALALGAFMVIATWGAVIGMHTWQSRIVWSMSRDRAFPFHSRMSRIAPAPFRTPLWAILWGSCWITICGFLYLASTTAFNSFISAGIILQYMSYAAPAVLLLRARHGSFPKGPFWWPRFGPIANLVVVIWTVIITVFYSFPLFLPVEVSAMNYVVCVLVFAYLYAGAYWVFYGRKHYRLVDLSAILD</sequence>
<comment type="subcellular location">
    <subcellularLocation>
        <location evidence="1">Membrane</location>
        <topology evidence="1">Multi-pass membrane protein</topology>
    </subcellularLocation>
</comment>
<dbReference type="STRING" id="1182545.A0A072PKD0"/>
<dbReference type="PANTHER" id="PTHR45649">
    <property type="entry name" value="AMINO-ACID PERMEASE BAT1"/>
    <property type="match status" value="1"/>
</dbReference>
<comment type="caution">
    <text evidence="7">The sequence shown here is derived from an EMBL/GenBank/DDBJ whole genome shotgun (WGS) entry which is preliminary data.</text>
</comment>
<evidence type="ECO:0000256" key="1">
    <source>
        <dbReference type="ARBA" id="ARBA00004141"/>
    </source>
</evidence>
<gene>
    <name evidence="7" type="ORF">A1O9_01871</name>
</gene>
<evidence type="ECO:0000256" key="3">
    <source>
        <dbReference type="ARBA" id="ARBA00022692"/>
    </source>
</evidence>
<feature type="transmembrane region" description="Helical" evidence="6">
    <location>
        <begin position="453"/>
        <end position="474"/>
    </location>
</feature>
<dbReference type="AlphaFoldDB" id="A0A072PKD0"/>
<dbReference type="Pfam" id="PF13520">
    <property type="entry name" value="AA_permease_2"/>
    <property type="match status" value="1"/>
</dbReference>
<accession>A0A072PKD0</accession>
<dbReference type="Gene3D" id="1.20.1740.10">
    <property type="entry name" value="Amino acid/polyamine transporter I"/>
    <property type="match status" value="1"/>
</dbReference>
<feature type="transmembrane region" description="Helical" evidence="6">
    <location>
        <begin position="104"/>
        <end position="129"/>
    </location>
</feature>
<dbReference type="RefSeq" id="XP_013262901.1">
    <property type="nucleotide sequence ID" value="XM_013407447.1"/>
</dbReference>
<dbReference type="HOGENOM" id="CLU_004495_2_4_1"/>
<name>A0A072PKD0_9EURO</name>
<keyword evidence="8" id="KW-1185">Reference proteome</keyword>
<evidence type="ECO:0008006" key="9">
    <source>
        <dbReference type="Google" id="ProtNLM"/>
    </source>
</evidence>
<feature type="transmembrane region" description="Helical" evidence="6">
    <location>
        <begin position="358"/>
        <end position="378"/>
    </location>
</feature>
<feature type="transmembrane region" description="Helical" evidence="6">
    <location>
        <begin position="384"/>
        <end position="405"/>
    </location>
</feature>
<dbReference type="EMBL" id="AMGV01000002">
    <property type="protein sequence ID" value="KEF60311.1"/>
    <property type="molecule type" value="Genomic_DNA"/>
</dbReference>
<keyword evidence="4 6" id="KW-1133">Transmembrane helix</keyword>
<dbReference type="OrthoDB" id="2417308at2759"/>
<feature type="transmembrane region" description="Helical" evidence="6">
    <location>
        <begin position="149"/>
        <end position="167"/>
    </location>
</feature>
<evidence type="ECO:0000256" key="5">
    <source>
        <dbReference type="ARBA" id="ARBA00023136"/>
    </source>
</evidence>
<evidence type="ECO:0000313" key="8">
    <source>
        <dbReference type="Proteomes" id="UP000027920"/>
    </source>
</evidence>
<evidence type="ECO:0000256" key="4">
    <source>
        <dbReference type="ARBA" id="ARBA00022989"/>
    </source>
</evidence>
<feature type="transmembrane region" description="Helical" evidence="6">
    <location>
        <begin position="425"/>
        <end position="447"/>
    </location>
</feature>
<feature type="transmembrane region" description="Helical" evidence="6">
    <location>
        <begin position="258"/>
        <end position="279"/>
    </location>
</feature>
<keyword evidence="2" id="KW-0813">Transport</keyword>
<evidence type="ECO:0000313" key="7">
    <source>
        <dbReference type="EMBL" id="KEF60311.1"/>
    </source>
</evidence>
<dbReference type="InterPro" id="IPR002293">
    <property type="entry name" value="AA/rel_permease1"/>
</dbReference>
<feature type="transmembrane region" description="Helical" evidence="6">
    <location>
        <begin position="58"/>
        <end position="83"/>
    </location>
</feature>
<dbReference type="GO" id="GO:0016020">
    <property type="term" value="C:membrane"/>
    <property type="evidence" value="ECO:0007669"/>
    <property type="project" value="UniProtKB-SubCell"/>
</dbReference>
<feature type="transmembrane region" description="Helical" evidence="6">
    <location>
        <begin position="218"/>
        <end position="238"/>
    </location>
</feature>
<dbReference type="GeneID" id="25276817"/>
<organism evidence="7 8">
    <name type="scientific">Exophiala aquamarina CBS 119918</name>
    <dbReference type="NCBI Taxonomy" id="1182545"/>
    <lineage>
        <taxon>Eukaryota</taxon>
        <taxon>Fungi</taxon>
        <taxon>Dikarya</taxon>
        <taxon>Ascomycota</taxon>
        <taxon>Pezizomycotina</taxon>
        <taxon>Eurotiomycetes</taxon>
        <taxon>Chaetothyriomycetidae</taxon>
        <taxon>Chaetothyriales</taxon>
        <taxon>Herpotrichiellaceae</taxon>
        <taxon>Exophiala</taxon>
    </lineage>
</organism>
<evidence type="ECO:0000256" key="6">
    <source>
        <dbReference type="SAM" id="Phobius"/>
    </source>
</evidence>
<feature type="transmembrane region" description="Helical" evidence="6">
    <location>
        <begin position="179"/>
        <end position="198"/>
    </location>
</feature>
<keyword evidence="5 6" id="KW-0472">Membrane</keyword>